<dbReference type="EnsemblMetazoa" id="SCAU001202-RA">
    <property type="protein sequence ID" value="SCAU001202-PA"/>
    <property type="gene ID" value="SCAU001202"/>
</dbReference>
<keyword evidence="3" id="KW-0378">Hydrolase</keyword>
<dbReference type="AlphaFoldDB" id="A0A1I8NQP9"/>
<dbReference type="Pfam" id="PF00929">
    <property type="entry name" value="RNase_T"/>
    <property type="match status" value="1"/>
</dbReference>
<dbReference type="NCBIfam" id="NF003765">
    <property type="entry name" value="PRK05359.1"/>
    <property type="match status" value="1"/>
</dbReference>
<dbReference type="InterPro" id="IPR036397">
    <property type="entry name" value="RNaseH_sf"/>
</dbReference>
<dbReference type="PANTHER" id="PTHR11046">
    <property type="entry name" value="OLIGORIBONUCLEASE, MITOCHONDRIAL"/>
    <property type="match status" value="1"/>
</dbReference>
<dbReference type="GO" id="GO:0005739">
    <property type="term" value="C:mitochondrion"/>
    <property type="evidence" value="ECO:0007669"/>
    <property type="project" value="TreeGrafter"/>
</dbReference>
<reference evidence="6" key="1">
    <citation type="submission" date="2020-05" db="UniProtKB">
        <authorList>
            <consortium name="EnsemblMetazoa"/>
        </authorList>
    </citation>
    <scope>IDENTIFICATION</scope>
    <source>
        <strain evidence="6">USDA</strain>
    </source>
</reference>
<protein>
    <recommendedName>
        <fullName evidence="5">Exonuclease domain-containing protein</fullName>
    </recommendedName>
</protein>
<evidence type="ECO:0000256" key="2">
    <source>
        <dbReference type="ARBA" id="ARBA00022722"/>
    </source>
</evidence>
<evidence type="ECO:0000256" key="1">
    <source>
        <dbReference type="ARBA" id="ARBA00009921"/>
    </source>
</evidence>
<organism evidence="6 7">
    <name type="scientific">Stomoxys calcitrans</name>
    <name type="common">Stable fly</name>
    <name type="synonym">Conops calcitrans</name>
    <dbReference type="NCBI Taxonomy" id="35570"/>
    <lineage>
        <taxon>Eukaryota</taxon>
        <taxon>Metazoa</taxon>
        <taxon>Ecdysozoa</taxon>
        <taxon>Arthropoda</taxon>
        <taxon>Hexapoda</taxon>
        <taxon>Insecta</taxon>
        <taxon>Pterygota</taxon>
        <taxon>Neoptera</taxon>
        <taxon>Endopterygota</taxon>
        <taxon>Diptera</taxon>
        <taxon>Brachycera</taxon>
        <taxon>Muscomorpha</taxon>
        <taxon>Muscoidea</taxon>
        <taxon>Muscidae</taxon>
        <taxon>Stomoxys</taxon>
    </lineage>
</organism>
<dbReference type="Proteomes" id="UP000095300">
    <property type="component" value="Unassembled WGS sequence"/>
</dbReference>
<keyword evidence="7" id="KW-1185">Reference proteome</keyword>
<sequence>MIFKLNNLFLNNKLSQLICKNKSTASILILREKSQFMQTCTYIVWMDLEMTGLDVLNDKIIEVSSVITDKEMNIIAEGPCFAVHHPAVVFENMNSWCKKHHYESGLVEKCLKSQITTSKGQELLLDFFKAYIPKGECALAGNSVYMDRLWATKERKFLME</sequence>
<dbReference type="STRING" id="35570.A0A1I8NQP9"/>
<dbReference type="OrthoDB" id="270189at2759"/>
<accession>A0A1I8NQP9</accession>
<keyword evidence="4" id="KW-0269">Exonuclease</keyword>
<dbReference type="GO" id="GO:0000175">
    <property type="term" value="F:3'-5'-RNA exonuclease activity"/>
    <property type="evidence" value="ECO:0007669"/>
    <property type="project" value="InterPro"/>
</dbReference>
<dbReference type="InterPro" id="IPR012337">
    <property type="entry name" value="RNaseH-like_sf"/>
</dbReference>
<comment type="similarity">
    <text evidence="1">Belongs to the oligoribonuclease family.</text>
</comment>
<dbReference type="Gene3D" id="3.30.420.10">
    <property type="entry name" value="Ribonuclease H-like superfamily/Ribonuclease H"/>
    <property type="match status" value="1"/>
</dbReference>
<dbReference type="InterPro" id="IPR013520">
    <property type="entry name" value="Ribonucl_H"/>
</dbReference>
<evidence type="ECO:0000256" key="3">
    <source>
        <dbReference type="ARBA" id="ARBA00022801"/>
    </source>
</evidence>
<dbReference type="SUPFAM" id="SSF53098">
    <property type="entry name" value="Ribonuclease H-like"/>
    <property type="match status" value="1"/>
</dbReference>
<feature type="domain" description="Exonuclease" evidence="5">
    <location>
        <begin position="44"/>
        <end position="150"/>
    </location>
</feature>
<dbReference type="VEuPathDB" id="VectorBase:SCAU001202"/>
<evidence type="ECO:0000259" key="5">
    <source>
        <dbReference type="Pfam" id="PF00929"/>
    </source>
</evidence>
<keyword evidence="2" id="KW-0540">Nuclease</keyword>
<dbReference type="GO" id="GO:0003676">
    <property type="term" value="F:nucleic acid binding"/>
    <property type="evidence" value="ECO:0007669"/>
    <property type="project" value="InterPro"/>
</dbReference>
<dbReference type="PANTHER" id="PTHR11046:SF0">
    <property type="entry name" value="OLIGORIBONUCLEASE, MITOCHONDRIAL"/>
    <property type="match status" value="1"/>
</dbReference>
<evidence type="ECO:0000256" key="4">
    <source>
        <dbReference type="ARBA" id="ARBA00022839"/>
    </source>
</evidence>
<name>A0A1I8NQP9_STOCA</name>
<evidence type="ECO:0000313" key="7">
    <source>
        <dbReference type="Proteomes" id="UP000095300"/>
    </source>
</evidence>
<dbReference type="InterPro" id="IPR022894">
    <property type="entry name" value="Oligoribonuclease"/>
</dbReference>
<proteinExistence type="inferred from homology"/>
<evidence type="ECO:0000313" key="6">
    <source>
        <dbReference type="EnsemblMetazoa" id="SCAU001202-PA"/>
    </source>
</evidence>
<gene>
    <name evidence="6" type="primary">106091964</name>
</gene>